<dbReference type="GO" id="GO:0042597">
    <property type="term" value="C:periplasmic space"/>
    <property type="evidence" value="ECO:0007669"/>
    <property type="project" value="UniProtKB-SubCell"/>
</dbReference>
<protein>
    <submittedName>
        <fullName evidence="5">ABC transporter substrate-binding protein</fullName>
    </submittedName>
</protein>
<comment type="caution">
    <text evidence="5">The sequence shown here is derived from an EMBL/GenBank/DDBJ whole genome shotgun (WGS) entry which is preliminary data.</text>
</comment>
<gene>
    <name evidence="5" type="ORF">ENS29_13080</name>
</gene>
<dbReference type="AlphaFoldDB" id="A0A7C4VR27"/>
<name>A0A7C4VR27_9BACT</name>
<dbReference type="PANTHER" id="PTHR30024">
    <property type="entry name" value="ALIPHATIC SULFONATES-BINDING PROTEIN-RELATED"/>
    <property type="match status" value="1"/>
</dbReference>
<feature type="domain" description="SsuA/THI5-like" evidence="4">
    <location>
        <begin position="47"/>
        <end position="256"/>
    </location>
</feature>
<reference evidence="5" key="1">
    <citation type="journal article" date="2020" name="mSystems">
        <title>Genome- and Community-Level Interaction Insights into Carbon Utilization and Element Cycling Functions of Hydrothermarchaeota in Hydrothermal Sediment.</title>
        <authorList>
            <person name="Zhou Z."/>
            <person name="Liu Y."/>
            <person name="Xu W."/>
            <person name="Pan J."/>
            <person name="Luo Z.H."/>
            <person name="Li M."/>
        </authorList>
    </citation>
    <scope>NUCLEOTIDE SEQUENCE [LARGE SCALE GENOMIC DNA]</scope>
    <source>
        <strain evidence="5">SpSt-477</strain>
    </source>
</reference>
<dbReference type="InterPro" id="IPR015168">
    <property type="entry name" value="SsuA/THI5"/>
</dbReference>
<evidence type="ECO:0000256" key="3">
    <source>
        <dbReference type="ARBA" id="ARBA00022729"/>
    </source>
</evidence>
<organism evidence="5">
    <name type="scientific">Desulfatirhabdium butyrativorans</name>
    <dbReference type="NCBI Taxonomy" id="340467"/>
    <lineage>
        <taxon>Bacteria</taxon>
        <taxon>Pseudomonadati</taxon>
        <taxon>Thermodesulfobacteriota</taxon>
        <taxon>Desulfobacteria</taxon>
        <taxon>Desulfobacterales</taxon>
        <taxon>Desulfatirhabdiaceae</taxon>
        <taxon>Desulfatirhabdium</taxon>
    </lineage>
</organism>
<dbReference type="SUPFAM" id="SSF53850">
    <property type="entry name" value="Periplasmic binding protein-like II"/>
    <property type="match status" value="1"/>
</dbReference>
<comment type="subcellular location">
    <subcellularLocation>
        <location evidence="1">Periplasm</location>
    </subcellularLocation>
</comment>
<dbReference type="PANTHER" id="PTHR30024:SF47">
    <property type="entry name" value="TAURINE-BINDING PERIPLASMIC PROTEIN"/>
    <property type="match status" value="1"/>
</dbReference>
<evidence type="ECO:0000256" key="2">
    <source>
        <dbReference type="ARBA" id="ARBA00010742"/>
    </source>
</evidence>
<dbReference type="EMBL" id="DSUH01000300">
    <property type="protein sequence ID" value="HGU33769.1"/>
    <property type="molecule type" value="Genomic_DNA"/>
</dbReference>
<proteinExistence type="inferred from homology"/>
<evidence type="ECO:0000313" key="5">
    <source>
        <dbReference type="EMBL" id="HGU33769.1"/>
    </source>
</evidence>
<dbReference type="Pfam" id="PF09084">
    <property type="entry name" value="NMT1"/>
    <property type="match status" value="1"/>
</dbReference>
<evidence type="ECO:0000259" key="4">
    <source>
        <dbReference type="Pfam" id="PF09084"/>
    </source>
</evidence>
<accession>A0A7C4VR27</accession>
<evidence type="ECO:0000256" key="1">
    <source>
        <dbReference type="ARBA" id="ARBA00004418"/>
    </source>
</evidence>
<sequence length="317" mass="35337">MARTVNKNCVRMLRFLGVFLWLGLWVSPPGWSAEGIRIGVLPVVDTLPLWVAKERGLFEANGLDVELVSFDSALERDAALQAGKLEGYFGDLLNTVLLIRSGQPIRIVTTAYHTDAGRRMFGLALAPGSDIDRPDRLVHRTIGISRATVIEFLLDQMLAAAGVPSNQIEKQDIKKIPIRMQLLLSGQIAAALLPEPLLSLAESKGARVLLDDRRLDLTETVIALKKNWIETDPGRLARFRTAYAKSVETIRQEPEAMIDILVRRCRLPSELSAAFRPPVFPASGLPTSRDIELVQKWLMKNRMLDTPLNERDLVFAQ</sequence>
<keyword evidence="3" id="KW-0732">Signal</keyword>
<dbReference type="Gene3D" id="3.40.190.10">
    <property type="entry name" value="Periplasmic binding protein-like II"/>
    <property type="match status" value="2"/>
</dbReference>
<comment type="similarity">
    <text evidence="2">Belongs to the bacterial solute-binding protein SsuA/TauA family.</text>
</comment>